<evidence type="ECO:0000256" key="1">
    <source>
        <dbReference type="ARBA" id="ARBA00009437"/>
    </source>
</evidence>
<sequence>MEKPLPQVNLKLIQTFMLVARHSSFRLAAEQSFRSQSAISAQIRQLEDQLGVPLFIRTTRSVRLTPEGEELMERSRRAMHEVESGLRAIAERADARRGRVDLSCSPTIAGGRLAPILAAFDKAFPKVEVSVRELTFQAMYESIRRHEVDFGIGPCVPSGEFDFEVVLEDPLYALVPVALAGGRKQTIGLNALARMPLLMLNYATALRGSLEDAMTQRGLTWRTRYEFGQAHTLIATAAAGLGAAILPCVALPSHLPDELRQLRIVNPPMGRQIAIITSRGHKLSPASQKLVQLVRDRFSGHD</sequence>
<proteinExistence type="inferred from homology"/>
<feature type="domain" description="HTH lysR-type" evidence="5">
    <location>
        <begin position="8"/>
        <end position="65"/>
    </location>
</feature>
<keyword evidence="7" id="KW-1185">Reference proteome</keyword>
<dbReference type="PANTHER" id="PTHR30419:SF8">
    <property type="entry name" value="NITROGEN ASSIMILATION TRANSCRIPTIONAL ACTIVATOR-RELATED"/>
    <property type="match status" value="1"/>
</dbReference>
<dbReference type="Gene3D" id="1.10.10.10">
    <property type="entry name" value="Winged helix-like DNA-binding domain superfamily/Winged helix DNA-binding domain"/>
    <property type="match status" value="1"/>
</dbReference>
<keyword evidence="3" id="KW-0238">DNA-binding</keyword>
<reference evidence="6 7" key="1">
    <citation type="submission" date="2024-03" db="EMBL/GenBank/DDBJ databases">
        <title>Reference genomes for the five species model microbial community.</title>
        <authorList>
            <person name="Padfield D."/>
        </authorList>
    </citation>
    <scope>NUCLEOTIDE SEQUENCE [LARGE SCALE GENOMIC DNA]</scope>
    <source>
        <strain evidence="6 7">AB1</strain>
    </source>
</reference>
<evidence type="ECO:0000259" key="5">
    <source>
        <dbReference type="PROSITE" id="PS50931"/>
    </source>
</evidence>
<accession>A0ABZ2RV32</accession>
<organism evidence="6 7">
    <name type="scientific">Achromobacter veterisilvae</name>
    <dbReference type="NCBI Taxonomy" id="2069367"/>
    <lineage>
        <taxon>Bacteria</taxon>
        <taxon>Pseudomonadati</taxon>
        <taxon>Pseudomonadota</taxon>
        <taxon>Betaproteobacteria</taxon>
        <taxon>Burkholderiales</taxon>
        <taxon>Alcaligenaceae</taxon>
        <taxon>Achromobacter</taxon>
    </lineage>
</organism>
<evidence type="ECO:0000313" key="7">
    <source>
        <dbReference type="Proteomes" id="UP001456224"/>
    </source>
</evidence>
<dbReference type="InterPro" id="IPR036388">
    <property type="entry name" value="WH-like_DNA-bd_sf"/>
</dbReference>
<dbReference type="PROSITE" id="PS50931">
    <property type="entry name" value="HTH_LYSR"/>
    <property type="match status" value="1"/>
</dbReference>
<comment type="similarity">
    <text evidence="1">Belongs to the LysR transcriptional regulatory family.</text>
</comment>
<dbReference type="Gene3D" id="3.40.190.10">
    <property type="entry name" value="Periplasmic binding protein-like II"/>
    <property type="match status" value="2"/>
</dbReference>
<dbReference type="SUPFAM" id="SSF53850">
    <property type="entry name" value="Periplasmic binding protein-like II"/>
    <property type="match status" value="1"/>
</dbReference>
<dbReference type="Pfam" id="PF03466">
    <property type="entry name" value="LysR_substrate"/>
    <property type="match status" value="1"/>
</dbReference>
<dbReference type="PANTHER" id="PTHR30419">
    <property type="entry name" value="HTH-TYPE TRANSCRIPTIONAL REGULATOR YBHD"/>
    <property type="match status" value="1"/>
</dbReference>
<dbReference type="InterPro" id="IPR000847">
    <property type="entry name" value="LysR_HTH_N"/>
</dbReference>
<evidence type="ECO:0000256" key="4">
    <source>
        <dbReference type="ARBA" id="ARBA00023163"/>
    </source>
</evidence>
<dbReference type="Pfam" id="PF00126">
    <property type="entry name" value="HTH_1"/>
    <property type="match status" value="1"/>
</dbReference>
<evidence type="ECO:0000313" key="6">
    <source>
        <dbReference type="EMBL" id="WXR72306.1"/>
    </source>
</evidence>
<dbReference type="Proteomes" id="UP001456224">
    <property type="component" value="Chromosome"/>
</dbReference>
<dbReference type="InterPro" id="IPR036390">
    <property type="entry name" value="WH_DNA-bd_sf"/>
</dbReference>
<dbReference type="PRINTS" id="PR00039">
    <property type="entry name" value="HTHLYSR"/>
</dbReference>
<dbReference type="InterPro" id="IPR005119">
    <property type="entry name" value="LysR_subst-bd"/>
</dbReference>
<keyword evidence="4" id="KW-0804">Transcription</keyword>
<dbReference type="SUPFAM" id="SSF46785">
    <property type="entry name" value="Winged helix' DNA-binding domain"/>
    <property type="match status" value="1"/>
</dbReference>
<keyword evidence="2" id="KW-0805">Transcription regulation</keyword>
<dbReference type="RefSeq" id="WP_338878997.1">
    <property type="nucleotide sequence ID" value="NZ_CP148753.1"/>
</dbReference>
<dbReference type="EMBL" id="CP148753">
    <property type="protein sequence ID" value="WXR72306.1"/>
    <property type="molecule type" value="Genomic_DNA"/>
</dbReference>
<evidence type="ECO:0000256" key="3">
    <source>
        <dbReference type="ARBA" id="ARBA00023125"/>
    </source>
</evidence>
<gene>
    <name evidence="6" type="ORF">WHX56_21995</name>
</gene>
<evidence type="ECO:0000256" key="2">
    <source>
        <dbReference type="ARBA" id="ARBA00023015"/>
    </source>
</evidence>
<name>A0ABZ2RV32_9BURK</name>
<dbReference type="InterPro" id="IPR050950">
    <property type="entry name" value="HTH-type_LysR_regulators"/>
</dbReference>
<protein>
    <submittedName>
        <fullName evidence="6">LysR family transcriptional regulator</fullName>
    </submittedName>
</protein>